<dbReference type="Proteomes" id="UP000676601">
    <property type="component" value="Unassembled WGS sequence"/>
</dbReference>
<name>A0ABQ4LN92_9BACL</name>
<gene>
    <name evidence="1" type="ORF">J21TS7_62650</name>
</gene>
<sequence length="108" mass="12484">MEGGLIKLTLNQYRLLADEIGGEKGKRILELVDQLEEARAIIAGMKMPRVLGNKEVADALGIDPKNMHHARKTRFFPDPDFEVGTRPFWFETTIQAYQEKVEEWRNKK</sequence>
<evidence type="ECO:0000313" key="2">
    <source>
        <dbReference type="Proteomes" id="UP000676601"/>
    </source>
</evidence>
<protein>
    <recommendedName>
        <fullName evidence="3">DNA-binding protein</fullName>
    </recommendedName>
</protein>
<comment type="caution">
    <text evidence="1">The sequence shown here is derived from an EMBL/GenBank/DDBJ whole genome shotgun (WGS) entry which is preliminary data.</text>
</comment>
<organism evidence="1 2">
    <name type="scientific">Paenibacillus cineris</name>
    <dbReference type="NCBI Taxonomy" id="237530"/>
    <lineage>
        <taxon>Bacteria</taxon>
        <taxon>Bacillati</taxon>
        <taxon>Bacillota</taxon>
        <taxon>Bacilli</taxon>
        <taxon>Bacillales</taxon>
        <taxon>Paenibacillaceae</taxon>
        <taxon>Paenibacillus</taxon>
    </lineage>
</organism>
<reference evidence="1 2" key="1">
    <citation type="submission" date="2021-03" db="EMBL/GenBank/DDBJ databases">
        <title>Antimicrobial resistance genes in bacteria isolated from Japanese honey, and their potential for conferring macrolide and lincosamide resistance in the American foulbrood pathogen Paenibacillus larvae.</title>
        <authorList>
            <person name="Okamoto M."/>
            <person name="Kumagai M."/>
            <person name="Kanamori H."/>
            <person name="Takamatsu D."/>
        </authorList>
    </citation>
    <scope>NUCLEOTIDE SEQUENCE [LARGE SCALE GENOMIC DNA]</scope>
    <source>
        <strain evidence="1 2">J21TS7</strain>
    </source>
</reference>
<keyword evidence="2" id="KW-1185">Reference proteome</keyword>
<accession>A0ABQ4LN92</accession>
<dbReference type="EMBL" id="BORU01000005">
    <property type="protein sequence ID" value="GIO57947.1"/>
    <property type="molecule type" value="Genomic_DNA"/>
</dbReference>
<dbReference type="RefSeq" id="WP_212985967.1">
    <property type="nucleotide sequence ID" value="NZ_BORU01000005.1"/>
</dbReference>
<evidence type="ECO:0000313" key="1">
    <source>
        <dbReference type="EMBL" id="GIO57947.1"/>
    </source>
</evidence>
<evidence type="ECO:0008006" key="3">
    <source>
        <dbReference type="Google" id="ProtNLM"/>
    </source>
</evidence>
<proteinExistence type="predicted"/>